<evidence type="ECO:0000313" key="2">
    <source>
        <dbReference type="Proteomes" id="UP000198729"/>
    </source>
</evidence>
<evidence type="ECO:0008006" key="3">
    <source>
        <dbReference type="Google" id="ProtNLM"/>
    </source>
</evidence>
<protein>
    <recommendedName>
        <fullName evidence="3">Pectinacetylesterase</fullName>
    </recommendedName>
</protein>
<sequence>MHTARATFFCGIVLFLVFTFTYAHDHSGEWQKIEVPSTAMTVADENGGYRDIKPGCAFSYLPDEVAAGLPNQPFHFYYHEGKQKDKTLIYFNSGGACWNGATCLASLVAGDRPVYNPAIDHPENIPGEVGGILKRKQKDNPVRDWNMVFIPYCTGDAHIGSKDAVYIDPLGLINGGNPLIVQHRGFDNFMAVREWIKHNTRRKKIKHVLIAGSSAGAYGALLNFARLRNLYSEKTQVTLLVDAGVGVFTQPFVDLVFNQADGGAWDASNNLATWVPGLDQAGSYDSMTLYPQIMTGLAGFFPKSRIGQYTAAWDGVQLLFLNVMQQTNAGSVNPLEWNNILPQTWLEWHARMRHTLGVTARKKNVGFYLGAGMDHAALIDVFRPNYFYEERSAQNPYLTDWVKRLFDDDKKWSNILPQTWLEWHARMRHTLGVTAREKNVGFYLGTDTDHAALIDVFRPNHFYEERSAQGVYLTDWVKRLLDDDKKLRSLSCSGNCGAPF</sequence>
<dbReference type="InterPro" id="IPR004963">
    <property type="entry name" value="PAE/NOTUM"/>
</dbReference>
<accession>A0A1G5SFA2</accession>
<dbReference type="Pfam" id="PF03283">
    <property type="entry name" value="PAE"/>
    <property type="match status" value="1"/>
</dbReference>
<dbReference type="STRING" id="51642.NSMM_410027"/>
<name>A0A1G5SFA2_9PROT</name>
<dbReference type="AlphaFoldDB" id="A0A1G5SFA2"/>
<reference evidence="1 2" key="1">
    <citation type="submission" date="2016-10" db="EMBL/GenBank/DDBJ databases">
        <authorList>
            <person name="de Groot N.N."/>
        </authorList>
    </citation>
    <scope>NUCLEOTIDE SEQUENCE [LARGE SCALE GENOMIC DNA]</scope>
    <source>
        <strain evidence="1">1</strain>
    </source>
</reference>
<dbReference type="RefSeq" id="WP_090286392.1">
    <property type="nucleotide sequence ID" value="NZ_FMWO01000049.1"/>
</dbReference>
<gene>
    <name evidence="1" type="ORF">NSMM_410027</name>
</gene>
<dbReference type="EMBL" id="FMWO01000049">
    <property type="protein sequence ID" value="SCZ85792.1"/>
    <property type="molecule type" value="Genomic_DNA"/>
</dbReference>
<keyword evidence="2" id="KW-1185">Reference proteome</keyword>
<dbReference type="Proteomes" id="UP000198729">
    <property type="component" value="Unassembled WGS sequence"/>
</dbReference>
<proteinExistence type="predicted"/>
<dbReference type="GO" id="GO:0016787">
    <property type="term" value="F:hydrolase activity"/>
    <property type="evidence" value="ECO:0007669"/>
    <property type="project" value="InterPro"/>
</dbReference>
<evidence type="ECO:0000313" key="1">
    <source>
        <dbReference type="EMBL" id="SCZ85792.1"/>
    </source>
</evidence>
<dbReference type="OrthoDB" id="9802991at2"/>
<organism evidence="1 2">
    <name type="scientific">Nitrosomonas mobilis</name>
    <dbReference type="NCBI Taxonomy" id="51642"/>
    <lineage>
        <taxon>Bacteria</taxon>
        <taxon>Pseudomonadati</taxon>
        <taxon>Pseudomonadota</taxon>
        <taxon>Betaproteobacteria</taxon>
        <taxon>Nitrosomonadales</taxon>
        <taxon>Nitrosomonadaceae</taxon>
        <taxon>Nitrosomonas</taxon>
    </lineage>
</organism>
<dbReference type="PANTHER" id="PTHR21562:SF83">
    <property type="entry name" value="PECTIN ACETYLESTERASE 4"/>
    <property type="match status" value="1"/>
</dbReference>
<dbReference type="PANTHER" id="PTHR21562">
    <property type="entry name" value="NOTUM-RELATED"/>
    <property type="match status" value="1"/>
</dbReference>